<dbReference type="EMBL" id="CP000804">
    <property type="protein sequence ID" value="ABU59564.1"/>
    <property type="molecule type" value="Genomic_DNA"/>
</dbReference>
<dbReference type="InterPro" id="IPR000866">
    <property type="entry name" value="AhpC/TSA"/>
</dbReference>
<evidence type="ECO:0000256" key="5">
    <source>
        <dbReference type="ARBA" id="ARBA00022862"/>
    </source>
</evidence>
<evidence type="ECO:0000256" key="7">
    <source>
        <dbReference type="ARBA" id="ARBA00023157"/>
    </source>
</evidence>
<dbReference type="AlphaFoldDB" id="A7NPR8"/>
<dbReference type="OrthoDB" id="9812811at2"/>
<keyword evidence="7" id="KW-1015">Disulfide bond</keyword>
<evidence type="ECO:0000256" key="4">
    <source>
        <dbReference type="ARBA" id="ARBA00022559"/>
    </source>
</evidence>
<dbReference type="eggNOG" id="COG1225">
    <property type="taxonomic scope" value="Bacteria"/>
</dbReference>
<evidence type="ECO:0000256" key="1">
    <source>
        <dbReference type="ARBA" id="ARBA00003330"/>
    </source>
</evidence>
<dbReference type="Pfam" id="PF00578">
    <property type="entry name" value="AhpC-TSA"/>
    <property type="match status" value="1"/>
</dbReference>
<evidence type="ECO:0000256" key="13">
    <source>
        <dbReference type="PIRSR" id="PIRSR000239-1"/>
    </source>
</evidence>
<keyword evidence="6" id="KW-0560">Oxidoreductase</keyword>
<comment type="subunit">
    <text evidence="2">Monomer.</text>
</comment>
<evidence type="ECO:0000256" key="12">
    <source>
        <dbReference type="ARBA" id="ARBA00049091"/>
    </source>
</evidence>
<keyword evidence="8" id="KW-0676">Redox-active center</keyword>
<dbReference type="InterPro" id="IPR036249">
    <property type="entry name" value="Thioredoxin-like_sf"/>
</dbReference>
<dbReference type="GO" id="GO:0034599">
    <property type="term" value="P:cellular response to oxidative stress"/>
    <property type="evidence" value="ECO:0007669"/>
    <property type="project" value="TreeGrafter"/>
</dbReference>
<evidence type="ECO:0000256" key="2">
    <source>
        <dbReference type="ARBA" id="ARBA00011245"/>
    </source>
</evidence>
<sequence length="157" mass="17380">MPAIGEKAPDFIATTQSGEPFQLSSLRGQKVVLFFYPKADTPTCTTEACSFRDSYAEIRARSAIVVGVSPDTVTAQAAFHDKHHLPYLLVADADHRVSDLYGVWGTHQVRREDGTEVTYTGVLRTTFIIDEQGVVQRVFPNVDVREHTAEVLSALEQ</sequence>
<evidence type="ECO:0000256" key="11">
    <source>
        <dbReference type="ARBA" id="ARBA00041373"/>
    </source>
</evidence>
<dbReference type="GO" id="GO:0008379">
    <property type="term" value="F:thioredoxin peroxidase activity"/>
    <property type="evidence" value="ECO:0007669"/>
    <property type="project" value="TreeGrafter"/>
</dbReference>
<dbReference type="CDD" id="cd03017">
    <property type="entry name" value="PRX_BCP"/>
    <property type="match status" value="1"/>
</dbReference>
<dbReference type="PANTHER" id="PTHR42801">
    <property type="entry name" value="THIOREDOXIN-DEPENDENT PEROXIDE REDUCTASE"/>
    <property type="match status" value="1"/>
</dbReference>
<dbReference type="HOGENOM" id="CLU_042529_14_1_0"/>
<comment type="catalytic activity">
    <reaction evidence="12">
        <text>a hydroperoxide + [thioredoxin]-dithiol = an alcohol + [thioredoxin]-disulfide + H2O</text>
        <dbReference type="Rhea" id="RHEA:62620"/>
        <dbReference type="Rhea" id="RHEA-COMP:10698"/>
        <dbReference type="Rhea" id="RHEA-COMP:10700"/>
        <dbReference type="ChEBI" id="CHEBI:15377"/>
        <dbReference type="ChEBI" id="CHEBI:29950"/>
        <dbReference type="ChEBI" id="CHEBI:30879"/>
        <dbReference type="ChEBI" id="CHEBI:35924"/>
        <dbReference type="ChEBI" id="CHEBI:50058"/>
        <dbReference type="EC" id="1.11.1.24"/>
    </reaction>
</comment>
<evidence type="ECO:0000256" key="6">
    <source>
        <dbReference type="ARBA" id="ARBA00023002"/>
    </source>
</evidence>
<keyword evidence="4" id="KW-0575">Peroxidase</keyword>
<comment type="function">
    <text evidence="1">Thiol-specific peroxidase that catalyzes the reduction of hydrogen peroxide and organic hydroperoxides to water and alcohols, respectively. Plays a role in cell protection against oxidative stress by detoxifying peroxides and as sensor of hydrogen peroxide-mediated signaling events.</text>
</comment>
<dbReference type="RefSeq" id="WP_012121987.1">
    <property type="nucleotide sequence ID" value="NC_009767.1"/>
</dbReference>
<dbReference type="PROSITE" id="PS51352">
    <property type="entry name" value="THIOREDOXIN_2"/>
    <property type="match status" value="1"/>
</dbReference>
<dbReference type="PANTHER" id="PTHR42801:SF4">
    <property type="entry name" value="AHPC_TSA FAMILY PROTEIN"/>
    <property type="match status" value="1"/>
</dbReference>
<feature type="active site" description="Cysteine sulfenic acid (-SOH) intermediate; for peroxidase activity" evidence="13">
    <location>
        <position position="44"/>
    </location>
</feature>
<evidence type="ECO:0000313" key="15">
    <source>
        <dbReference type="EMBL" id="ABU59564.1"/>
    </source>
</evidence>
<dbReference type="GO" id="GO:0045454">
    <property type="term" value="P:cell redox homeostasis"/>
    <property type="evidence" value="ECO:0007669"/>
    <property type="project" value="TreeGrafter"/>
</dbReference>
<evidence type="ECO:0000256" key="10">
    <source>
        <dbReference type="ARBA" id="ARBA00038489"/>
    </source>
</evidence>
<evidence type="ECO:0000259" key="14">
    <source>
        <dbReference type="PROSITE" id="PS51352"/>
    </source>
</evidence>
<keyword evidence="16" id="KW-1185">Reference proteome</keyword>
<dbReference type="EC" id="1.11.1.24" evidence="3"/>
<dbReference type="FunFam" id="3.40.30.10:FF:000007">
    <property type="entry name" value="Thioredoxin-dependent thiol peroxidase"/>
    <property type="match status" value="1"/>
</dbReference>
<evidence type="ECO:0000313" key="16">
    <source>
        <dbReference type="Proteomes" id="UP000000263"/>
    </source>
</evidence>
<gene>
    <name evidence="15" type="ordered locus">Rcas_3514</name>
</gene>
<reference evidence="15 16" key="1">
    <citation type="submission" date="2007-08" db="EMBL/GenBank/DDBJ databases">
        <title>Complete sequence of Roseiflexus castenholzii DSM 13941.</title>
        <authorList>
            <consortium name="US DOE Joint Genome Institute"/>
            <person name="Copeland A."/>
            <person name="Lucas S."/>
            <person name="Lapidus A."/>
            <person name="Barry K."/>
            <person name="Glavina del Rio T."/>
            <person name="Dalin E."/>
            <person name="Tice H."/>
            <person name="Pitluck S."/>
            <person name="Thompson L.S."/>
            <person name="Brettin T."/>
            <person name="Bruce D."/>
            <person name="Detter J.C."/>
            <person name="Han C."/>
            <person name="Tapia R."/>
            <person name="Schmutz J."/>
            <person name="Larimer F."/>
            <person name="Land M."/>
            <person name="Hauser L."/>
            <person name="Kyrpides N."/>
            <person name="Mikhailova N."/>
            <person name="Bryant D.A."/>
            <person name="Hanada S."/>
            <person name="Tsukatani Y."/>
            <person name="Richardson P."/>
        </authorList>
    </citation>
    <scope>NUCLEOTIDE SEQUENCE [LARGE SCALE GENOMIC DNA]</scope>
    <source>
        <strain evidence="16">DSM 13941 / HLO8</strain>
    </source>
</reference>
<organism evidence="15 16">
    <name type="scientific">Roseiflexus castenholzii (strain DSM 13941 / HLO8)</name>
    <dbReference type="NCBI Taxonomy" id="383372"/>
    <lineage>
        <taxon>Bacteria</taxon>
        <taxon>Bacillati</taxon>
        <taxon>Chloroflexota</taxon>
        <taxon>Chloroflexia</taxon>
        <taxon>Chloroflexales</taxon>
        <taxon>Roseiflexineae</taxon>
        <taxon>Roseiflexaceae</taxon>
        <taxon>Roseiflexus</taxon>
    </lineage>
</organism>
<comment type="similarity">
    <text evidence="10">Belongs to the peroxiredoxin family. BCP/PrxQ subfamily.</text>
</comment>
<dbReference type="Gene3D" id="3.40.30.10">
    <property type="entry name" value="Glutaredoxin"/>
    <property type="match status" value="1"/>
</dbReference>
<dbReference type="GO" id="GO:0005737">
    <property type="term" value="C:cytoplasm"/>
    <property type="evidence" value="ECO:0007669"/>
    <property type="project" value="TreeGrafter"/>
</dbReference>
<dbReference type="KEGG" id="rca:Rcas_3514"/>
<proteinExistence type="inferred from homology"/>
<keyword evidence="5" id="KW-0049">Antioxidant</keyword>
<dbReference type="InterPro" id="IPR050924">
    <property type="entry name" value="Peroxiredoxin_BCP/PrxQ"/>
</dbReference>
<evidence type="ECO:0000256" key="8">
    <source>
        <dbReference type="ARBA" id="ARBA00023284"/>
    </source>
</evidence>
<protein>
    <recommendedName>
        <fullName evidence="3">thioredoxin-dependent peroxiredoxin</fullName>
        <ecNumber evidence="3">1.11.1.24</ecNumber>
    </recommendedName>
    <alternativeName>
        <fullName evidence="11">Bacterioferritin comigratory protein</fullName>
    </alternativeName>
    <alternativeName>
        <fullName evidence="9">Thioredoxin peroxidase</fullName>
    </alternativeName>
</protein>
<dbReference type="Proteomes" id="UP000000263">
    <property type="component" value="Chromosome"/>
</dbReference>
<name>A7NPR8_ROSCS</name>
<dbReference type="STRING" id="383372.Rcas_3514"/>
<dbReference type="InterPro" id="IPR024706">
    <property type="entry name" value="Peroxiredoxin_AhpC-typ"/>
</dbReference>
<accession>A7NPR8</accession>
<dbReference type="PIRSF" id="PIRSF000239">
    <property type="entry name" value="AHPC"/>
    <property type="match status" value="1"/>
</dbReference>
<dbReference type="InterPro" id="IPR013766">
    <property type="entry name" value="Thioredoxin_domain"/>
</dbReference>
<evidence type="ECO:0000256" key="3">
    <source>
        <dbReference type="ARBA" id="ARBA00013017"/>
    </source>
</evidence>
<feature type="domain" description="Thioredoxin" evidence="14">
    <location>
        <begin position="2"/>
        <end position="157"/>
    </location>
</feature>
<dbReference type="SUPFAM" id="SSF52833">
    <property type="entry name" value="Thioredoxin-like"/>
    <property type="match status" value="1"/>
</dbReference>
<evidence type="ECO:0000256" key="9">
    <source>
        <dbReference type="ARBA" id="ARBA00032824"/>
    </source>
</evidence>